<evidence type="ECO:0000256" key="1">
    <source>
        <dbReference type="SAM" id="MobiDB-lite"/>
    </source>
</evidence>
<name>A0A7R8V0L2_HERIL</name>
<keyword evidence="3" id="KW-1185">Reference proteome</keyword>
<sequence>MVASEIGERSRADRYPSSPCTAPAAARARGGNGNTVEARLSNKAPATARSTARSGGGGSSSKTTQEAAETKNAPVDA</sequence>
<feature type="compositionally biased region" description="Basic and acidic residues" evidence="1">
    <location>
        <begin position="1"/>
        <end position="14"/>
    </location>
</feature>
<dbReference type="Proteomes" id="UP000594454">
    <property type="component" value="Chromosome 5"/>
</dbReference>
<evidence type="ECO:0000313" key="3">
    <source>
        <dbReference type="Proteomes" id="UP000594454"/>
    </source>
</evidence>
<gene>
    <name evidence="2" type="ORF">HERILL_LOCUS12957</name>
</gene>
<proteinExistence type="predicted"/>
<dbReference type="AlphaFoldDB" id="A0A7R8V0L2"/>
<protein>
    <submittedName>
        <fullName evidence="2">Uncharacterized protein</fullName>
    </submittedName>
</protein>
<organism evidence="2 3">
    <name type="scientific">Hermetia illucens</name>
    <name type="common">Black soldier fly</name>
    <dbReference type="NCBI Taxonomy" id="343691"/>
    <lineage>
        <taxon>Eukaryota</taxon>
        <taxon>Metazoa</taxon>
        <taxon>Ecdysozoa</taxon>
        <taxon>Arthropoda</taxon>
        <taxon>Hexapoda</taxon>
        <taxon>Insecta</taxon>
        <taxon>Pterygota</taxon>
        <taxon>Neoptera</taxon>
        <taxon>Endopterygota</taxon>
        <taxon>Diptera</taxon>
        <taxon>Brachycera</taxon>
        <taxon>Stratiomyomorpha</taxon>
        <taxon>Stratiomyidae</taxon>
        <taxon>Hermetiinae</taxon>
        <taxon>Hermetia</taxon>
    </lineage>
</organism>
<dbReference type="EMBL" id="LR899013">
    <property type="protein sequence ID" value="CAD7090478.1"/>
    <property type="molecule type" value="Genomic_DNA"/>
</dbReference>
<accession>A0A7R8V0L2</accession>
<dbReference type="InParanoid" id="A0A7R8V0L2"/>
<evidence type="ECO:0000313" key="2">
    <source>
        <dbReference type="EMBL" id="CAD7090478.1"/>
    </source>
</evidence>
<feature type="region of interest" description="Disordered" evidence="1">
    <location>
        <begin position="1"/>
        <end position="77"/>
    </location>
</feature>
<reference evidence="2 3" key="1">
    <citation type="submission" date="2020-11" db="EMBL/GenBank/DDBJ databases">
        <authorList>
            <person name="Wallbank WR R."/>
            <person name="Pardo Diaz C."/>
            <person name="Kozak K."/>
            <person name="Martin S."/>
            <person name="Jiggins C."/>
            <person name="Moest M."/>
            <person name="Warren A I."/>
            <person name="Generalovic N T."/>
            <person name="Byers J.R.P. K."/>
            <person name="Montejo-Kovacevich G."/>
            <person name="Yen C E."/>
        </authorList>
    </citation>
    <scope>NUCLEOTIDE SEQUENCE [LARGE SCALE GENOMIC DNA]</scope>
</reference>